<reference evidence="2 3" key="1">
    <citation type="submission" date="2020-07" db="EMBL/GenBank/DDBJ databases">
        <title>Sequencing the genomes of 1000 actinobacteria strains.</title>
        <authorList>
            <person name="Klenk H.-P."/>
        </authorList>
    </citation>
    <scope>NUCLEOTIDE SEQUENCE [LARGE SCALE GENOMIC DNA]</scope>
    <source>
        <strain evidence="2 3">DSM 100723</strain>
    </source>
</reference>
<sequence length="181" mass="19439">MSTIGVIAAAAGGVETLRTGLVAPLIKAGHQVAVTLTPTAAYWLDDIGESSQLEQLTGYPIRSTSRLPGEKSPHPKIDVFLGAPMTANSVAKLAMGIADNQAMTVLCENIGTKAPMIIFPRINAAHSRQPAWNDHLERLRSAGVELAYGPDIWPLFEPRAAGPRLLPWDQIIELVTKHFAT</sequence>
<dbReference type="InterPro" id="IPR036551">
    <property type="entry name" value="Flavin_trans-like"/>
</dbReference>
<dbReference type="Gene3D" id="3.40.50.1950">
    <property type="entry name" value="Flavin prenyltransferase-like"/>
    <property type="match status" value="1"/>
</dbReference>
<dbReference type="Pfam" id="PF02441">
    <property type="entry name" value="Flavoprotein"/>
    <property type="match status" value="1"/>
</dbReference>
<name>A0A7W3IRQ3_9ACTN</name>
<dbReference type="EMBL" id="JACGWT010000002">
    <property type="protein sequence ID" value="MBA8794034.1"/>
    <property type="molecule type" value="Genomic_DNA"/>
</dbReference>
<evidence type="ECO:0000313" key="2">
    <source>
        <dbReference type="EMBL" id="MBA8794034.1"/>
    </source>
</evidence>
<evidence type="ECO:0000313" key="3">
    <source>
        <dbReference type="Proteomes" id="UP000523079"/>
    </source>
</evidence>
<proteinExistence type="predicted"/>
<dbReference type="SUPFAM" id="SSF52507">
    <property type="entry name" value="Homo-oligomeric flavin-containing Cys decarboxylases, HFCD"/>
    <property type="match status" value="1"/>
</dbReference>
<dbReference type="AlphaFoldDB" id="A0A7W3IRQ3"/>
<feature type="domain" description="Flavoprotein" evidence="1">
    <location>
        <begin position="4"/>
        <end position="173"/>
    </location>
</feature>
<dbReference type="GO" id="GO:0003824">
    <property type="term" value="F:catalytic activity"/>
    <property type="evidence" value="ECO:0007669"/>
    <property type="project" value="InterPro"/>
</dbReference>
<dbReference type="Proteomes" id="UP000523079">
    <property type="component" value="Unassembled WGS sequence"/>
</dbReference>
<comment type="caution">
    <text evidence="2">The sequence shown here is derived from an EMBL/GenBank/DDBJ whole genome shotgun (WGS) entry which is preliminary data.</text>
</comment>
<protein>
    <submittedName>
        <fullName evidence="2">Phosphopantothenoylcysteine synthetase/decarboxylase</fullName>
    </submittedName>
</protein>
<evidence type="ECO:0000259" key="1">
    <source>
        <dbReference type="Pfam" id="PF02441"/>
    </source>
</evidence>
<dbReference type="RefSeq" id="WP_182559558.1">
    <property type="nucleotide sequence ID" value="NZ_JACGWT010000002.1"/>
</dbReference>
<organism evidence="2 3">
    <name type="scientific">Microlunatus kandeliicorticis</name>
    <dbReference type="NCBI Taxonomy" id="1759536"/>
    <lineage>
        <taxon>Bacteria</taxon>
        <taxon>Bacillati</taxon>
        <taxon>Actinomycetota</taxon>
        <taxon>Actinomycetes</taxon>
        <taxon>Propionibacteriales</taxon>
        <taxon>Propionibacteriaceae</taxon>
        <taxon>Microlunatus</taxon>
    </lineage>
</organism>
<accession>A0A7W3IRQ3</accession>
<dbReference type="InterPro" id="IPR003382">
    <property type="entry name" value="Flavoprotein"/>
</dbReference>
<keyword evidence="3" id="KW-1185">Reference proteome</keyword>
<gene>
    <name evidence="2" type="ORF">FHX74_001639</name>
</gene>